<dbReference type="Gene3D" id="3.80.10.10">
    <property type="entry name" value="Ribonuclease Inhibitor"/>
    <property type="match status" value="1"/>
</dbReference>
<dbReference type="EMBL" id="FUWW01000002">
    <property type="protein sequence ID" value="SJZ35627.1"/>
    <property type="molecule type" value="Genomic_DNA"/>
</dbReference>
<feature type="domain" description="Bacterial repeat" evidence="2">
    <location>
        <begin position="249"/>
        <end position="309"/>
    </location>
</feature>
<proteinExistence type="predicted"/>
<dbReference type="Pfam" id="PF13306">
    <property type="entry name" value="LRR_5"/>
    <property type="match status" value="1"/>
</dbReference>
<gene>
    <name evidence="3" type="ORF">SAMN02745114_00200</name>
</gene>
<organism evidence="3 4">
    <name type="scientific">Eubacterium coprostanoligenes</name>
    <dbReference type="NCBI Taxonomy" id="290054"/>
    <lineage>
        <taxon>Bacteria</taxon>
        <taxon>Bacillati</taxon>
        <taxon>Bacillota</taxon>
        <taxon>Clostridia</taxon>
        <taxon>Eubacteriales</taxon>
        <taxon>Eubacteriaceae</taxon>
        <taxon>Eubacterium</taxon>
    </lineage>
</organism>
<dbReference type="STRING" id="290054.SAMN02745114_00200"/>
<accession>A0A1T4JZY6</accession>
<evidence type="ECO:0000256" key="1">
    <source>
        <dbReference type="SAM" id="SignalP"/>
    </source>
</evidence>
<dbReference type="OrthoDB" id="1775972at2"/>
<dbReference type="InterPro" id="IPR032675">
    <property type="entry name" value="LRR_dom_sf"/>
</dbReference>
<evidence type="ECO:0000259" key="2">
    <source>
        <dbReference type="Pfam" id="PF18998"/>
    </source>
</evidence>
<feature type="signal peptide" evidence="1">
    <location>
        <begin position="1"/>
        <end position="26"/>
    </location>
</feature>
<dbReference type="InterPro" id="IPR026906">
    <property type="entry name" value="LRR_5"/>
</dbReference>
<protein>
    <submittedName>
        <fullName evidence="3">Leucine rich repeat-containing protein</fullName>
    </submittedName>
</protein>
<sequence>MKKILALILSITMLLGVFSASSVAYAYSNLPDTEIPWGLVSGKCGNNVNYELNKETGELKFTGTGEMYSYNNSTNKSPFFQSSDVKNITIAEGVTSIASCLFYSCTAIYDIAIPNSVTSVGDNAFYACNSLVSIYYYSTQEKWNEMAIGTGNDCLFEANLFFGPDTEVLDYLLSIIDGYSPEDFSDSTYNELMNRINSIPDDLTNLSQKQVDSIVENILDGMNGLDPYLEFEVNAPNGTFTVQYGDESNVRNENSVLYGTSVTLTATPNEGYKFVGWYDTVNNLYFSKNSEYTFTVIANTYLKAVFVKNDSSTLTFTTYTNWVKSTVTKTFDEWKNMNSIADFVPEVPYRYGYTNGRWVYDEADVLAKLQAGEDVSIIAEYDKKNVELPTPPTPVNNEPATELHYDFDEETSTASFLLAVGLPEDCRVESMGILFYYDDAQTFDPTNFTLFITNKMMASRFNVGELNGVCISNIRNMSSDYNWVARGYVSYYEDDGSLVTLYSNQIEVVDRQQI</sequence>
<dbReference type="AlphaFoldDB" id="A0A1T4JZY6"/>
<keyword evidence="4" id="KW-1185">Reference proteome</keyword>
<dbReference type="InterPro" id="IPR044060">
    <property type="entry name" value="Bacterial_rp_domain"/>
</dbReference>
<evidence type="ECO:0000313" key="3">
    <source>
        <dbReference type="EMBL" id="SJZ35627.1"/>
    </source>
</evidence>
<dbReference type="Proteomes" id="UP000190657">
    <property type="component" value="Unassembled WGS sequence"/>
</dbReference>
<name>A0A1T4JZY6_9FIRM</name>
<keyword evidence="1" id="KW-0732">Signal</keyword>
<evidence type="ECO:0000313" key="4">
    <source>
        <dbReference type="Proteomes" id="UP000190657"/>
    </source>
</evidence>
<feature type="chain" id="PRO_5013069281" evidence="1">
    <location>
        <begin position="27"/>
        <end position="514"/>
    </location>
</feature>
<reference evidence="3 4" key="1">
    <citation type="submission" date="2017-02" db="EMBL/GenBank/DDBJ databases">
        <authorList>
            <person name="Peterson S.W."/>
        </authorList>
    </citation>
    <scope>NUCLEOTIDE SEQUENCE [LARGE SCALE GENOMIC DNA]</scope>
    <source>
        <strain evidence="3 4">ATCC 51222</strain>
    </source>
</reference>
<dbReference type="Pfam" id="PF18998">
    <property type="entry name" value="Flg_new_2"/>
    <property type="match status" value="1"/>
</dbReference>
<dbReference type="RefSeq" id="WP_078767707.1">
    <property type="nucleotide sequence ID" value="NZ_FUWW01000002.1"/>
</dbReference>